<evidence type="ECO:0000256" key="1">
    <source>
        <dbReference type="ARBA" id="ARBA00004241"/>
    </source>
</evidence>
<dbReference type="OrthoDB" id="2429062at2"/>
<dbReference type="Proteomes" id="UP000270468">
    <property type="component" value="Unassembled WGS sequence"/>
</dbReference>
<keyword evidence="3" id="KW-0472">Membrane</keyword>
<evidence type="ECO:0000256" key="3">
    <source>
        <dbReference type="SAM" id="Phobius"/>
    </source>
</evidence>
<organism evidence="4 5">
    <name type="scientific">Filibacter tadaridae</name>
    <dbReference type="NCBI Taxonomy" id="2483811"/>
    <lineage>
        <taxon>Bacteria</taxon>
        <taxon>Bacillati</taxon>
        <taxon>Bacillota</taxon>
        <taxon>Bacilli</taxon>
        <taxon>Bacillales</taxon>
        <taxon>Caryophanaceae</taxon>
        <taxon>Filibacter</taxon>
    </lineage>
</organism>
<dbReference type="RefSeq" id="WP_160117620.1">
    <property type="nucleotide sequence ID" value="NZ_CBCRXF010000002.1"/>
</dbReference>
<dbReference type="InterPro" id="IPR012902">
    <property type="entry name" value="N_methyl_site"/>
</dbReference>
<proteinExistence type="predicted"/>
<dbReference type="AlphaFoldDB" id="A0A3P5XQE0"/>
<keyword evidence="3" id="KW-1133">Transmembrane helix</keyword>
<name>A0A3P5XQE0_9BACL</name>
<evidence type="ECO:0000256" key="2">
    <source>
        <dbReference type="ARBA" id="ARBA00023287"/>
    </source>
</evidence>
<dbReference type="NCBIfam" id="TIGR02532">
    <property type="entry name" value="IV_pilin_GFxxxE"/>
    <property type="match status" value="1"/>
</dbReference>
<gene>
    <name evidence="4" type="ORF">FILTAD_02831</name>
</gene>
<keyword evidence="5" id="KW-1185">Reference proteome</keyword>
<dbReference type="GO" id="GO:0009986">
    <property type="term" value="C:cell surface"/>
    <property type="evidence" value="ECO:0007669"/>
    <property type="project" value="UniProtKB-SubCell"/>
</dbReference>
<keyword evidence="3" id="KW-0812">Transmembrane</keyword>
<protein>
    <recommendedName>
        <fullName evidence="6">Prepilin-type N-terminal cleavage/methylation domain-containing protein</fullName>
    </recommendedName>
</protein>
<dbReference type="PROSITE" id="PS00409">
    <property type="entry name" value="PROKAR_NTER_METHYL"/>
    <property type="match status" value="1"/>
</dbReference>
<keyword evidence="2" id="KW-0178">Competence</keyword>
<evidence type="ECO:0008006" key="6">
    <source>
        <dbReference type="Google" id="ProtNLM"/>
    </source>
</evidence>
<evidence type="ECO:0000313" key="4">
    <source>
        <dbReference type="EMBL" id="VDC32629.1"/>
    </source>
</evidence>
<sequence>MQSEKGFSLLEVVASLVIISIVLLSFYPFFINAKTMSDSNMERLVVINLADATLERLKADPYAYIEKPSTDPDYLSIKSGEKVYSNTNCQKDGVVPDPCIPFSIELNGENYFVVVKSSQTNGESESKLIEILVTVKNESGKINYSVEGYIPYGQASTK</sequence>
<dbReference type="EMBL" id="UXAV01000044">
    <property type="protein sequence ID" value="VDC32629.1"/>
    <property type="molecule type" value="Genomic_DNA"/>
</dbReference>
<reference evidence="4 5" key="1">
    <citation type="submission" date="2018-11" db="EMBL/GenBank/DDBJ databases">
        <authorList>
            <person name="Criscuolo A."/>
        </authorList>
    </citation>
    <scope>NUCLEOTIDE SEQUENCE [LARGE SCALE GENOMIC DNA]</scope>
    <source>
        <strain evidence="4">ATB-66</strain>
    </source>
</reference>
<evidence type="ECO:0000313" key="5">
    <source>
        <dbReference type="Proteomes" id="UP000270468"/>
    </source>
</evidence>
<dbReference type="GO" id="GO:0030420">
    <property type="term" value="P:establishment of competence for transformation"/>
    <property type="evidence" value="ECO:0007669"/>
    <property type="project" value="UniProtKB-KW"/>
</dbReference>
<feature type="transmembrane region" description="Helical" evidence="3">
    <location>
        <begin position="12"/>
        <end position="31"/>
    </location>
</feature>
<accession>A0A3P5XQE0</accession>
<dbReference type="Pfam" id="PF07963">
    <property type="entry name" value="N_methyl"/>
    <property type="match status" value="1"/>
</dbReference>
<comment type="subcellular location">
    <subcellularLocation>
        <location evidence="1">Cell surface</location>
    </subcellularLocation>
</comment>